<dbReference type="RefSeq" id="WP_118943662.1">
    <property type="nucleotide sequence ID" value="NZ_CP032125.1"/>
</dbReference>
<feature type="signal peptide" evidence="2">
    <location>
        <begin position="1"/>
        <end position="19"/>
    </location>
</feature>
<keyword evidence="4" id="KW-1185">Reference proteome</keyword>
<dbReference type="OrthoDB" id="935695at2"/>
<evidence type="ECO:0000313" key="4">
    <source>
        <dbReference type="Proteomes" id="UP000261704"/>
    </source>
</evidence>
<accession>A0A347UJI1</accession>
<dbReference type="InterPro" id="IPR025644">
    <property type="entry name" value="DUF4344"/>
</dbReference>
<dbReference type="Proteomes" id="UP000261704">
    <property type="component" value="Chromosome"/>
</dbReference>
<evidence type="ECO:0008006" key="5">
    <source>
        <dbReference type="Google" id="ProtNLM"/>
    </source>
</evidence>
<reference evidence="3 4" key="1">
    <citation type="submission" date="2018-09" db="EMBL/GenBank/DDBJ databases">
        <title>Profundibacter amoris BAR1 gen. nov., sp. nov., a new member of the Roseobacter clade isolated at Lokis Castle Vent Field on the Arctic Mid-Oceanic Ridge.</title>
        <authorList>
            <person name="Le Moine Bauer S."/>
            <person name="Sjoeberg A.G."/>
            <person name="L'Haridon S."/>
            <person name="Stokke R."/>
            <person name="Roalkvam I."/>
            <person name="Steen I.H."/>
            <person name="Dahle H."/>
        </authorList>
    </citation>
    <scope>NUCLEOTIDE SEQUENCE [LARGE SCALE GENOMIC DNA]</scope>
    <source>
        <strain evidence="3 4">BAR1</strain>
    </source>
</reference>
<evidence type="ECO:0000256" key="1">
    <source>
        <dbReference type="SAM" id="MobiDB-lite"/>
    </source>
</evidence>
<evidence type="ECO:0000313" key="3">
    <source>
        <dbReference type="EMBL" id="AXX99009.1"/>
    </source>
</evidence>
<sequence length="283" mass="32031">MEKLFYLFIALVVPAAVLAAEDINKQVDKTPKEQPALTDKQDDGKQGKPVALALDPQKFEFVRTNLVSTFYHELAHALIDMMDLPVLGQEEDAADVFSVVVIEQLFKSQEALAINSGGAMGFKVDADDRMGKGREWDWADEHGPDMQRYYNIVCLTYGSNPENRSEFAEKMGLPLERAEYCNGEYDLAKHGWDPIIKRIEDAKSGEPVSFHQSARTALQQRAAEVIEAEVKLVNEKFNLPKRLRVTVKRCSRGSNMYAFYSSSRHKITVCTNYIDELYRTAPK</sequence>
<feature type="chain" id="PRO_5016633142" description="Metallopeptidase" evidence="2">
    <location>
        <begin position="20"/>
        <end position="283"/>
    </location>
</feature>
<organism evidence="3 4">
    <name type="scientific">Profundibacter amoris</name>
    <dbReference type="NCBI Taxonomy" id="2171755"/>
    <lineage>
        <taxon>Bacteria</taxon>
        <taxon>Pseudomonadati</taxon>
        <taxon>Pseudomonadota</taxon>
        <taxon>Alphaproteobacteria</taxon>
        <taxon>Rhodobacterales</taxon>
        <taxon>Paracoccaceae</taxon>
        <taxon>Profundibacter</taxon>
    </lineage>
</organism>
<protein>
    <recommendedName>
        <fullName evidence="5">Metallopeptidase</fullName>
    </recommendedName>
</protein>
<feature type="region of interest" description="Disordered" evidence="1">
    <location>
        <begin position="29"/>
        <end position="48"/>
    </location>
</feature>
<gene>
    <name evidence="3" type="ORF">BAR1_14375</name>
</gene>
<dbReference type="EMBL" id="CP032125">
    <property type="protein sequence ID" value="AXX99009.1"/>
    <property type="molecule type" value="Genomic_DNA"/>
</dbReference>
<proteinExistence type="predicted"/>
<dbReference type="Pfam" id="PF14247">
    <property type="entry name" value="DUF4344"/>
    <property type="match status" value="1"/>
</dbReference>
<keyword evidence="2" id="KW-0732">Signal</keyword>
<evidence type="ECO:0000256" key="2">
    <source>
        <dbReference type="SAM" id="SignalP"/>
    </source>
</evidence>
<name>A0A347UJI1_9RHOB</name>
<dbReference type="AlphaFoldDB" id="A0A347UJI1"/>
<dbReference type="KEGG" id="pamo:BAR1_14375"/>